<organism evidence="1 2">
    <name type="scientific">Plakobranchus ocellatus</name>
    <dbReference type="NCBI Taxonomy" id="259542"/>
    <lineage>
        <taxon>Eukaryota</taxon>
        <taxon>Metazoa</taxon>
        <taxon>Spiralia</taxon>
        <taxon>Lophotrochozoa</taxon>
        <taxon>Mollusca</taxon>
        <taxon>Gastropoda</taxon>
        <taxon>Heterobranchia</taxon>
        <taxon>Euthyneura</taxon>
        <taxon>Panpulmonata</taxon>
        <taxon>Sacoglossa</taxon>
        <taxon>Placobranchoidea</taxon>
        <taxon>Plakobranchidae</taxon>
        <taxon>Plakobranchus</taxon>
    </lineage>
</organism>
<sequence>MRHHSVEVETQRYTHEHFTLVSYDILGFPFKLIHSKAISGFQALRQARAPVVGLEPTTEGALQILWRNHYPLCHRHSIVIVRLVLIMG</sequence>
<proteinExistence type="predicted"/>
<keyword evidence="2" id="KW-1185">Reference proteome</keyword>
<evidence type="ECO:0000313" key="1">
    <source>
        <dbReference type="EMBL" id="GFO11696.1"/>
    </source>
</evidence>
<dbReference type="Proteomes" id="UP000735302">
    <property type="component" value="Unassembled WGS sequence"/>
</dbReference>
<protein>
    <submittedName>
        <fullName evidence="1">Uncharacterized protein</fullName>
    </submittedName>
</protein>
<reference evidence="1 2" key="1">
    <citation type="journal article" date="2021" name="Elife">
        <title>Chloroplast acquisition without the gene transfer in kleptoplastic sea slugs, Plakobranchus ocellatus.</title>
        <authorList>
            <person name="Maeda T."/>
            <person name="Takahashi S."/>
            <person name="Yoshida T."/>
            <person name="Shimamura S."/>
            <person name="Takaki Y."/>
            <person name="Nagai Y."/>
            <person name="Toyoda A."/>
            <person name="Suzuki Y."/>
            <person name="Arimoto A."/>
            <person name="Ishii H."/>
            <person name="Satoh N."/>
            <person name="Nishiyama T."/>
            <person name="Hasebe M."/>
            <person name="Maruyama T."/>
            <person name="Minagawa J."/>
            <person name="Obokata J."/>
            <person name="Shigenobu S."/>
        </authorList>
    </citation>
    <scope>NUCLEOTIDE SEQUENCE [LARGE SCALE GENOMIC DNA]</scope>
</reference>
<comment type="caution">
    <text evidence="1">The sequence shown here is derived from an EMBL/GenBank/DDBJ whole genome shotgun (WGS) entry which is preliminary data.</text>
</comment>
<gene>
    <name evidence="1" type="ORF">PoB_003820100</name>
</gene>
<name>A0AAV4AKJ7_9GAST</name>
<evidence type="ECO:0000313" key="2">
    <source>
        <dbReference type="Proteomes" id="UP000735302"/>
    </source>
</evidence>
<dbReference type="EMBL" id="BLXT01004326">
    <property type="protein sequence ID" value="GFO11696.1"/>
    <property type="molecule type" value="Genomic_DNA"/>
</dbReference>
<accession>A0AAV4AKJ7</accession>
<dbReference type="AlphaFoldDB" id="A0AAV4AKJ7"/>